<dbReference type="PROSITE" id="PS00137">
    <property type="entry name" value="SUBTILASE_HIS"/>
    <property type="match status" value="1"/>
</dbReference>
<evidence type="ECO:0000259" key="14">
    <source>
        <dbReference type="Pfam" id="PF06280"/>
    </source>
</evidence>
<keyword evidence="2" id="KW-0134">Cell wall</keyword>
<dbReference type="PROSITE" id="PS51892">
    <property type="entry name" value="SUBTILASE"/>
    <property type="match status" value="1"/>
</dbReference>
<comment type="similarity">
    <text evidence="1 9 10">Belongs to the peptidase S8 family.</text>
</comment>
<evidence type="ECO:0000256" key="8">
    <source>
        <dbReference type="PIRSR" id="PIRSR615500-1"/>
    </source>
</evidence>
<evidence type="ECO:0000256" key="10">
    <source>
        <dbReference type="RuleBase" id="RU003355"/>
    </source>
</evidence>
<keyword evidence="5 11" id="KW-0732">Signal</keyword>
<evidence type="ECO:0000256" key="7">
    <source>
        <dbReference type="ARBA" id="ARBA00022825"/>
    </source>
</evidence>
<dbReference type="InterPro" id="IPR023828">
    <property type="entry name" value="Peptidase_S8_Ser-AS"/>
</dbReference>
<dbReference type="PROSITE" id="PS00138">
    <property type="entry name" value="SUBTILASE_SER"/>
    <property type="match status" value="1"/>
</dbReference>
<dbReference type="AlphaFoldDB" id="A0A8H7ENX3"/>
<dbReference type="Pfam" id="PF06280">
    <property type="entry name" value="fn3_5"/>
    <property type="match status" value="1"/>
</dbReference>
<dbReference type="GO" id="GO:0006508">
    <property type="term" value="P:proteolysis"/>
    <property type="evidence" value="ECO:0007669"/>
    <property type="project" value="UniProtKB-KW"/>
</dbReference>
<feature type="chain" id="PRO_5034068687" description="Subtilisin-like protein" evidence="11">
    <location>
        <begin position="18"/>
        <end position="889"/>
    </location>
</feature>
<keyword evidence="4 9" id="KW-0645">Protease</keyword>
<dbReference type="EMBL" id="JABAYA010000154">
    <property type="protein sequence ID" value="KAF7723370.1"/>
    <property type="molecule type" value="Genomic_DNA"/>
</dbReference>
<evidence type="ECO:0000256" key="1">
    <source>
        <dbReference type="ARBA" id="ARBA00011073"/>
    </source>
</evidence>
<evidence type="ECO:0000256" key="3">
    <source>
        <dbReference type="ARBA" id="ARBA00022525"/>
    </source>
</evidence>
<evidence type="ECO:0000256" key="9">
    <source>
        <dbReference type="PROSITE-ProRule" id="PRU01240"/>
    </source>
</evidence>
<dbReference type="InterPro" id="IPR000209">
    <property type="entry name" value="Peptidase_S8/S53_dom"/>
</dbReference>
<dbReference type="InterPro" id="IPR034187">
    <property type="entry name" value="Peptidases_S8_5"/>
</dbReference>
<evidence type="ECO:0000313" key="15">
    <source>
        <dbReference type="EMBL" id="KAF7723370.1"/>
    </source>
</evidence>
<dbReference type="PANTHER" id="PTHR43806">
    <property type="entry name" value="PEPTIDASE S8"/>
    <property type="match status" value="1"/>
</dbReference>
<dbReference type="Proteomes" id="UP000605846">
    <property type="component" value="Unassembled WGS sequence"/>
</dbReference>
<feature type="signal peptide" evidence="11">
    <location>
        <begin position="1"/>
        <end position="17"/>
    </location>
</feature>
<comment type="caution">
    <text evidence="15">The sequence shown here is derived from an EMBL/GenBank/DDBJ whole genome shotgun (WGS) entry which is preliminary data.</text>
</comment>
<feature type="domain" description="C5a peptidase/Subtilisin-like protease SBT2-like Fn3-like" evidence="14">
    <location>
        <begin position="609"/>
        <end position="717"/>
    </location>
</feature>
<dbReference type="Pfam" id="PF00082">
    <property type="entry name" value="Peptidase_S8"/>
    <property type="match status" value="1"/>
</dbReference>
<dbReference type="Pfam" id="PF02225">
    <property type="entry name" value="PA"/>
    <property type="match status" value="1"/>
</dbReference>
<dbReference type="GO" id="GO:0004252">
    <property type="term" value="F:serine-type endopeptidase activity"/>
    <property type="evidence" value="ECO:0007669"/>
    <property type="project" value="UniProtKB-UniRule"/>
</dbReference>
<evidence type="ECO:0000259" key="13">
    <source>
        <dbReference type="Pfam" id="PF02225"/>
    </source>
</evidence>
<dbReference type="InterPro" id="IPR022398">
    <property type="entry name" value="Peptidase_S8_His-AS"/>
</dbReference>
<dbReference type="PRINTS" id="PR00723">
    <property type="entry name" value="SUBTILISIN"/>
</dbReference>
<accession>A0A8H7ENX3</accession>
<keyword evidence="16" id="KW-1185">Reference proteome</keyword>
<sequence length="889" mass="95774">MLLYCLIWVLNVTIVLGKRGKLFVDNAYVIEFHKPSAGSLEHRSTFYKHVQHHNISHRIRHEFDFINAISVSFATPTDAVQFFERAKQDIKRIWPVNWVSKPSVIQTPAQDAIIPSLFEFYNTTGIQRVRDELGLTGKGMKVGIIDTGVDYMHPALGGCFGSGCRVAYGYDFVGDNYNGENDPIPDNDPRDTCNGHGTHVAGIVGANDQLKGFTGVAPEGDRNKILKPLQSNPTFTVVTFGAYRIFGCSGSSADDVIMKAMEQAFIDGMDVINLSLGDVGWPDSPASILADNLALRGMIVCAAAGNEGDKGIFEIGSPSLGRHVVSVASVDNSHVLAYTLQIGDLMIGYTTTDGGAFTADHAEIVPVSDSFMPSGDACGTNHIKGVLGKIALISRGGCLIADKVIKAQSAGAVAVIIYNNVPGMVTPAVSEQNVHIEYAGISMEDGEALFRYLQQNPSQLAFFAREPRSFAIPTRATVSSFSSWGLGPDLSIKPDIGAPGGQVYSTLPLDLGAYATLSGTSMATPYVAGIVSLLQQAHGGNRSIDIGQLRALIMNNGNPVNIYGTKVLDSVARQGNGLIDVYRAVLADTIIMPEQIRLNDAIHSAPDHEYSILIKNNGRMAADYAVTHIPAAAVQGYVNNNLTTSWLSLSKPIIHTQHEIEATVGFSQQSVTIAANEEVNLTVRIIPPVSTEDTPPIIYSGFLQIQKENEQPMHVPYAGLSTSLSRLPVLHVNETMPYIVSKKISRLSPAMITFQLLQPSPLVTISVVDAVDTNKIHGWIPGGYTTFVGRNNLDDANDAITVSWYGNVAVTEEEAQGGPKADPSYRPFDFRAAAAAAAPGTQNLDSMAIGTHLPNGVYKLRIMALRTFGDAKNFSDHDVWLSQELFLNS</sequence>
<dbReference type="GO" id="GO:0005615">
    <property type="term" value="C:extracellular space"/>
    <property type="evidence" value="ECO:0007669"/>
    <property type="project" value="TreeGrafter"/>
</dbReference>
<evidence type="ECO:0000313" key="16">
    <source>
        <dbReference type="Proteomes" id="UP000605846"/>
    </source>
</evidence>
<evidence type="ECO:0000256" key="4">
    <source>
        <dbReference type="ARBA" id="ARBA00022670"/>
    </source>
</evidence>
<feature type="domain" description="PA" evidence="13">
    <location>
        <begin position="374"/>
        <end position="449"/>
    </location>
</feature>
<dbReference type="PANTHER" id="PTHR43806:SF66">
    <property type="entry name" value="SERIN ENDOPEPTIDASE"/>
    <property type="match status" value="1"/>
</dbReference>
<dbReference type="InterPro" id="IPR046450">
    <property type="entry name" value="PA_dom_sf"/>
</dbReference>
<evidence type="ECO:0000256" key="2">
    <source>
        <dbReference type="ARBA" id="ARBA00022512"/>
    </source>
</evidence>
<dbReference type="InterPro" id="IPR023827">
    <property type="entry name" value="Peptidase_S8_Asp-AS"/>
</dbReference>
<evidence type="ECO:0000259" key="12">
    <source>
        <dbReference type="Pfam" id="PF00082"/>
    </source>
</evidence>
<name>A0A8H7ENX3_9FUNG</name>
<dbReference type="InterPro" id="IPR010435">
    <property type="entry name" value="C5a/SBT2-like_Fn3"/>
</dbReference>
<keyword evidence="6 9" id="KW-0378">Hydrolase</keyword>
<dbReference type="GO" id="GO:0016020">
    <property type="term" value="C:membrane"/>
    <property type="evidence" value="ECO:0007669"/>
    <property type="project" value="InterPro"/>
</dbReference>
<dbReference type="InterPro" id="IPR050131">
    <property type="entry name" value="Peptidase_S8_subtilisin-like"/>
</dbReference>
<dbReference type="SUPFAM" id="SSF52025">
    <property type="entry name" value="PA domain"/>
    <property type="match status" value="1"/>
</dbReference>
<feature type="active site" description="Charge relay system" evidence="8 9">
    <location>
        <position position="196"/>
    </location>
</feature>
<feature type="active site" description="Charge relay system" evidence="8 9">
    <location>
        <position position="146"/>
    </location>
</feature>
<dbReference type="SUPFAM" id="SSF52743">
    <property type="entry name" value="Subtilisin-like"/>
    <property type="match status" value="1"/>
</dbReference>
<dbReference type="PROSITE" id="PS00136">
    <property type="entry name" value="SUBTILASE_ASP"/>
    <property type="match status" value="1"/>
</dbReference>
<dbReference type="InterPro" id="IPR003137">
    <property type="entry name" value="PA_domain"/>
</dbReference>
<protein>
    <recommendedName>
        <fullName evidence="17">Subtilisin-like protein</fullName>
    </recommendedName>
</protein>
<feature type="active site" description="Charge relay system" evidence="8 9">
    <location>
        <position position="521"/>
    </location>
</feature>
<feature type="domain" description="Peptidase S8/S53" evidence="12">
    <location>
        <begin position="137"/>
        <end position="557"/>
    </location>
</feature>
<gene>
    <name evidence="15" type="ORF">EC973_002069</name>
</gene>
<keyword evidence="3" id="KW-0964">Secreted</keyword>
<reference evidence="15" key="1">
    <citation type="submission" date="2020-01" db="EMBL/GenBank/DDBJ databases">
        <title>Genome Sequencing of Three Apophysomyces-Like Fungal Strains Confirms a Novel Fungal Genus in the Mucoromycota with divergent Burkholderia-like Endosymbiotic Bacteria.</title>
        <authorList>
            <person name="Stajich J.E."/>
            <person name="Macias A.M."/>
            <person name="Carter-House D."/>
            <person name="Lovett B."/>
            <person name="Kasson L.R."/>
            <person name="Berry K."/>
            <person name="Grigoriev I."/>
            <person name="Chang Y."/>
            <person name="Spatafora J."/>
            <person name="Kasson M.T."/>
        </authorList>
    </citation>
    <scope>NUCLEOTIDE SEQUENCE</scope>
    <source>
        <strain evidence="15">NRRL A-21654</strain>
    </source>
</reference>
<evidence type="ECO:0000256" key="5">
    <source>
        <dbReference type="ARBA" id="ARBA00022729"/>
    </source>
</evidence>
<organism evidence="15 16">
    <name type="scientific">Apophysomyces ossiformis</name>
    <dbReference type="NCBI Taxonomy" id="679940"/>
    <lineage>
        <taxon>Eukaryota</taxon>
        <taxon>Fungi</taxon>
        <taxon>Fungi incertae sedis</taxon>
        <taxon>Mucoromycota</taxon>
        <taxon>Mucoromycotina</taxon>
        <taxon>Mucoromycetes</taxon>
        <taxon>Mucorales</taxon>
        <taxon>Mucorineae</taxon>
        <taxon>Mucoraceae</taxon>
        <taxon>Apophysomyces</taxon>
    </lineage>
</organism>
<dbReference type="CDD" id="cd07489">
    <property type="entry name" value="Peptidases_S8_5"/>
    <property type="match status" value="1"/>
</dbReference>
<dbReference type="Gene3D" id="3.40.50.200">
    <property type="entry name" value="Peptidase S8/S53 domain"/>
    <property type="match status" value="2"/>
</dbReference>
<dbReference type="InterPro" id="IPR015500">
    <property type="entry name" value="Peptidase_S8_subtilisin-rel"/>
</dbReference>
<evidence type="ECO:0008006" key="17">
    <source>
        <dbReference type="Google" id="ProtNLM"/>
    </source>
</evidence>
<dbReference type="OrthoDB" id="10256524at2759"/>
<dbReference type="Gene3D" id="3.50.30.30">
    <property type="match status" value="1"/>
</dbReference>
<keyword evidence="7 9" id="KW-0720">Serine protease</keyword>
<dbReference type="InterPro" id="IPR036852">
    <property type="entry name" value="Peptidase_S8/S53_dom_sf"/>
</dbReference>
<proteinExistence type="inferred from homology"/>
<evidence type="ECO:0000256" key="6">
    <source>
        <dbReference type="ARBA" id="ARBA00022801"/>
    </source>
</evidence>
<evidence type="ECO:0000256" key="11">
    <source>
        <dbReference type="SAM" id="SignalP"/>
    </source>
</evidence>